<dbReference type="EMBL" id="AESD01000810">
    <property type="protein sequence ID" value="EHJ09981.1"/>
    <property type="molecule type" value="Genomic_DNA"/>
</dbReference>
<feature type="transmembrane region" description="Helical" evidence="1">
    <location>
        <begin position="24"/>
        <end position="44"/>
    </location>
</feature>
<reference evidence="2 3" key="1">
    <citation type="journal article" date="2011" name="Front. Microbiol.">
        <title>Two Strains of Crocosphaera watsonii with Highly Conserved Genomes are Distinguished by Strain-Specific Features.</title>
        <authorList>
            <person name="Bench S.R."/>
            <person name="Ilikchyan I.N."/>
            <person name="Tripp H.J."/>
            <person name="Zehr J.P."/>
        </authorList>
    </citation>
    <scope>NUCLEOTIDE SEQUENCE [LARGE SCALE GENOMIC DNA]</scope>
    <source>
        <strain evidence="2 3">WH 0003</strain>
    </source>
</reference>
<organism evidence="2 3">
    <name type="scientific">Crocosphaera watsonii WH 0003</name>
    <dbReference type="NCBI Taxonomy" id="423471"/>
    <lineage>
        <taxon>Bacteria</taxon>
        <taxon>Bacillati</taxon>
        <taxon>Cyanobacteriota</taxon>
        <taxon>Cyanophyceae</taxon>
        <taxon>Oscillatoriophycideae</taxon>
        <taxon>Chroococcales</taxon>
        <taxon>Aphanothecaceae</taxon>
        <taxon>Crocosphaera</taxon>
    </lineage>
</organism>
<dbReference type="GeneID" id="88769559"/>
<accession>G5JCV5</accession>
<keyword evidence="1" id="KW-0812">Transmembrane</keyword>
<dbReference type="Proteomes" id="UP000003477">
    <property type="component" value="Unassembled WGS sequence"/>
</dbReference>
<dbReference type="PATRIC" id="fig|423471.3.peg.4906"/>
<sequence>MANKNRVLSYGLWQEKLIDITQDIQATSLMIGLIFLGTAVRYLLGLGISIDGIRAYL</sequence>
<evidence type="ECO:0000313" key="2">
    <source>
        <dbReference type="EMBL" id="EHJ09981.1"/>
    </source>
</evidence>
<name>G5JCV5_CROWT</name>
<evidence type="ECO:0000256" key="1">
    <source>
        <dbReference type="SAM" id="Phobius"/>
    </source>
</evidence>
<dbReference type="RefSeq" id="WP_007313028.1">
    <property type="nucleotide sequence ID" value="NZ_AESD01000810.1"/>
</dbReference>
<dbReference type="AlphaFoldDB" id="G5JCV5"/>
<keyword evidence="1" id="KW-1133">Transmembrane helix</keyword>
<keyword evidence="1" id="KW-0472">Membrane</keyword>
<gene>
    <name evidence="2" type="ORF">CWATWH0003_5253</name>
</gene>
<proteinExistence type="predicted"/>
<protein>
    <submittedName>
        <fullName evidence="2">Polysaccharide biosynthesis protein</fullName>
    </submittedName>
</protein>
<evidence type="ECO:0000313" key="3">
    <source>
        <dbReference type="Proteomes" id="UP000003477"/>
    </source>
</evidence>
<comment type="caution">
    <text evidence="2">The sequence shown here is derived from an EMBL/GenBank/DDBJ whole genome shotgun (WGS) entry which is preliminary data.</text>
</comment>